<dbReference type="Proteomes" id="UP000480185">
    <property type="component" value="Unassembled WGS sequence"/>
</dbReference>
<reference evidence="2 3" key="1">
    <citation type="submission" date="2019-11" db="EMBL/GenBank/DDBJ databases">
        <authorList>
            <person name="Li J."/>
        </authorList>
    </citation>
    <scope>NUCLEOTIDE SEQUENCE [LARGE SCALE GENOMIC DNA]</scope>
    <source>
        <strain evidence="2 3">J4</strain>
    </source>
</reference>
<dbReference type="InterPro" id="IPR013830">
    <property type="entry name" value="SGNH_hydro"/>
</dbReference>
<keyword evidence="3" id="KW-1185">Reference proteome</keyword>
<dbReference type="EMBL" id="WJNH01000001">
    <property type="protein sequence ID" value="MRG84751.1"/>
    <property type="molecule type" value="Genomic_DNA"/>
</dbReference>
<feature type="domain" description="SGNH hydrolase-type esterase" evidence="1">
    <location>
        <begin position="10"/>
        <end position="197"/>
    </location>
</feature>
<protein>
    <recommendedName>
        <fullName evidence="1">SGNH hydrolase-type esterase domain-containing protein</fullName>
    </recommendedName>
</protein>
<name>A0A6G1X184_9BACI</name>
<evidence type="ECO:0000313" key="3">
    <source>
        <dbReference type="Proteomes" id="UP000480185"/>
    </source>
</evidence>
<dbReference type="OrthoDB" id="26855at2"/>
<organism evidence="2 3">
    <name type="scientific">Salinibacillus xinjiangensis</name>
    <dbReference type="NCBI Taxonomy" id="1229268"/>
    <lineage>
        <taxon>Bacteria</taxon>
        <taxon>Bacillati</taxon>
        <taxon>Bacillota</taxon>
        <taxon>Bacilli</taxon>
        <taxon>Bacillales</taxon>
        <taxon>Bacillaceae</taxon>
        <taxon>Salinibacillus</taxon>
    </lineage>
</organism>
<evidence type="ECO:0000259" key="1">
    <source>
        <dbReference type="Pfam" id="PF13472"/>
    </source>
</evidence>
<comment type="caution">
    <text evidence="2">The sequence shown here is derived from an EMBL/GenBank/DDBJ whole genome shotgun (WGS) entry which is preliminary data.</text>
</comment>
<evidence type="ECO:0000313" key="2">
    <source>
        <dbReference type="EMBL" id="MRG84751.1"/>
    </source>
</evidence>
<gene>
    <name evidence="2" type="ORF">GH754_00250</name>
</gene>
<dbReference type="InterPro" id="IPR036514">
    <property type="entry name" value="SGNH_hydro_sf"/>
</dbReference>
<dbReference type="Gene3D" id="3.40.50.1110">
    <property type="entry name" value="SGNH hydrolase"/>
    <property type="match status" value="1"/>
</dbReference>
<sequence>MNRIPLFYLALGDSITIGKGSWYSIDFTQLYSRLTEQTVARPVFPKKLAKNGATSEEFKWWMNRHDIMLDIEQADIITITLGGNDLRLAWKMFLRMRDEHVLWYTLSIAVQNIADIVKHILWTQNQVGKTCLLRIVNVYNPVQHPLADEVAQRFNEQLTRLEEIESGVKIVDVYHRFRGMERKLISIDGFHPNKRGHFEIAHAVHQIGC</sequence>
<dbReference type="AlphaFoldDB" id="A0A6G1X184"/>
<dbReference type="Pfam" id="PF13472">
    <property type="entry name" value="Lipase_GDSL_2"/>
    <property type="match status" value="1"/>
</dbReference>
<dbReference type="SUPFAM" id="SSF52266">
    <property type="entry name" value="SGNH hydrolase"/>
    <property type="match status" value="1"/>
</dbReference>
<dbReference type="CDD" id="cd00229">
    <property type="entry name" value="SGNH_hydrolase"/>
    <property type="match status" value="1"/>
</dbReference>
<proteinExistence type="predicted"/>
<dbReference type="RefSeq" id="WP_153726731.1">
    <property type="nucleotide sequence ID" value="NZ_WJNH01000001.1"/>
</dbReference>
<accession>A0A6G1X184</accession>